<keyword evidence="9" id="KW-1185">Reference proteome</keyword>
<dbReference type="OrthoDB" id="9794261at2"/>
<dbReference type="PANTHER" id="PTHR19277">
    <property type="entry name" value="PENTRAXIN"/>
    <property type="match status" value="1"/>
</dbReference>
<dbReference type="CDD" id="cd00110">
    <property type="entry name" value="LamG"/>
    <property type="match status" value="1"/>
</dbReference>
<keyword evidence="3 6" id="KW-0732">Signal</keyword>
<evidence type="ECO:0000256" key="5">
    <source>
        <dbReference type="ARBA" id="ARBA00023157"/>
    </source>
</evidence>
<dbReference type="SUPFAM" id="SSF49899">
    <property type="entry name" value="Concanavalin A-like lectins/glucanases"/>
    <property type="match status" value="3"/>
</dbReference>
<dbReference type="Pfam" id="PF13385">
    <property type="entry name" value="Laminin_G_3"/>
    <property type="match status" value="2"/>
</dbReference>
<keyword evidence="4" id="KW-0106">Calcium</keyword>
<evidence type="ECO:0000259" key="7">
    <source>
        <dbReference type="SMART" id="SM00560"/>
    </source>
</evidence>
<dbReference type="InterPro" id="IPR006558">
    <property type="entry name" value="LamG-like"/>
</dbReference>
<dbReference type="InterPro" id="IPR051360">
    <property type="entry name" value="Neuronal_Pentraxin_Related"/>
</dbReference>
<dbReference type="EMBL" id="SEWY01000004">
    <property type="protein sequence ID" value="TBH71850.1"/>
    <property type="molecule type" value="Genomic_DNA"/>
</dbReference>
<feature type="domain" description="LamG-like jellyroll fold" evidence="7">
    <location>
        <begin position="1985"/>
        <end position="2130"/>
    </location>
</feature>
<dbReference type="GO" id="GO:0005975">
    <property type="term" value="P:carbohydrate metabolic process"/>
    <property type="evidence" value="ECO:0007669"/>
    <property type="project" value="UniProtKB-ARBA"/>
</dbReference>
<name>A0A4Q9B8N1_9BACT</name>
<feature type="signal peptide" evidence="6">
    <location>
        <begin position="1"/>
        <end position="19"/>
    </location>
</feature>
<dbReference type="InterPro" id="IPR013320">
    <property type="entry name" value="ConA-like_dom_sf"/>
</dbReference>
<dbReference type="GO" id="GO:0046872">
    <property type="term" value="F:metal ion binding"/>
    <property type="evidence" value="ECO:0007669"/>
    <property type="project" value="UniProtKB-KW"/>
</dbReference>
<organism evidence="8 9">
    <name type="scientific">Aquirufa antheringensis</name>
    <dbReference type="NCBI Taxonomy" id="2516559"/>
    <lineage>
        <taxon>Bacteria</taxon>
        <taxon>Pseudomonadati</taxon>
        <taxon>Bacteroidota</taxon>
        <taxon>Cytophagia</taxon>
        <taxon>Cytophagales</taxon>
        <taxon>Flectobacillaceae</taxon>
        <taxon>Aquirufa</taxon>
    </lineage>
</organism>
<gene>
    <name evidence="8" type="ORF">EWU20_08445</name>
</gene>
<evidence type="ECO:0000313" key="8">
    <source>
        <dbReference type="EMBL" id="TBH71850.1"/>
    </source>
</evidence>
<accession>A0A4Q9B8N1</accession>
<evidence type="ECO:0000256" key="6">
    <source>
        <dbReference type="SAM" id="SignalP"/>
    </source>
</evidence>
<dbReference type="GO" id="GO:0004553">
    <property type="term" value="F:hydrolase activity, hydrolyzing O-glycosyl compounds"/>
    <property type="evidence" value="ECO:0007669"/>
    <property type="project" value="UniProtKB-ARBA"/>
</dbReference>
<dbReference type="InterPro" id="IPR001791">
    <property type="entry name" value="Laminin_G"/>
</dbReference>
<dbReference type="Gene3D" id="2.60.40.10">
    <property type="entry name" value="Immunoglobulins"/>
    <property type="match status" value="1"/>
</dbReference>
<dbReference type="SMART" id="SM00560">
    <property type="entry name" value="LamGL"/>
    <property type="match status" value="1"/>
</dbReference>
<protein>
    <submittedName>
        <fullName evidence="8">T9SS type A sorting domain-containing protein</fullName>
    </submittedName>
</protein>
<reference evidence="8 9" key="1">
    <citation type="submission" date="2019-02" db="EMBL/GenBank/DDBJ databases">
        <title>Genome of a new Bacteroidetes strain.</title>
        <authorList>
            <person name="Pitt A."/>
        </authorList>
    </citation>
    <scope>NUCLEOTIDE SEQUENCE [LARGE SCALE GENOMIC DNA]</scope>
    <source>
        <strain evidence="8 9">103A-SOEBACH</strain>
    </source>
</reference>
<proteinExistence type="predicted"/>
<evidence type="ECO:0000256" key="2">
    <source>
        <dbReference type="ARBA" id="ARBA00022723"/>
    </source>
</evidence>
<feature type="chain" id="PRO_5020288797" evidence="6">
    <location>
        <begin position="20"/>
        <end position="2871"/>
    </location>
</feature>
<keyword evidence="5" id="KW-1015">Disulfide bond</keyword>
<comment type="cofactor">
    <cofactor evidence="1">
        <name>Ca(2+)</name>
        <dbReference type="ChEBI" id="CHEBI:29108"/>
    </cofactor>
</comment>
<dbReference type="Proteomes" id="UP000293583">
    <property type="component" value="Unassembled WGS sequence"/>
</dbReference>
<dbReference type="Pfam" id="PF18962">
    <property type="entry name" value="Por_Secre_tail"/>
    <property type="match status" value="1"/>
</dbReference>
<evidence type="ECO:0000256" key="4">
    <source>
        <dbReference type="ARBA" id="ARBA00022837"/>
    </source>
</evidence>
<comment type="caution">
    <text evidence="8">The sequence shown here is derived from an EMBL/GenBank/DDBJ whole genome shotgun (WGS) entry which is preliminary data.</text>
</comment>
<evidence type="ECO:0000313" key="9">
    <source>
        <dbReference type="Proteomes" id="UP000293583"/>
    </source>
</evidence>
<dbReference type="InterPro" id="IPR013783">
    <property type="entry name" value="Ig-like_fold"/>
</dbReference>
<dbReference type="Gene3D" id="2.60.120.200">
    <property type="match status" value="3"/>
</dbReference>
<evidence type="ECO:0000256" key="3">
    <source>
        <dbReference type="ARBA" id="ARBA00022729"/>
    </source>
</evidence>
<keyword evidence="2" id="KW-0479">Metal-binding</keyword>
<dbReference type="NCBIfam" id="TIGR04183">
    <property type="entry name" value="Por_Secre_tail"/>
    <property type="match status" value="1"/>
</dbReference>
<sequence length="2871" mass="315959">MKFYLSFLLLLVSIPLLVAQEKSTIKTFIGATASRKDNITVPISKVVNGRDSTYYIKSVALLSGMPYVGLTKGANSALPSTQNYVKDLGFPWGVRYRYNTFSEDAFSVSKGYFSDRIEINWDIKKNQERIINITVYRTEDVTNESPDWGRPLKTLAGDVGTFSDINVEGGKLYRYKIFAKGVEVEGLEIIYSNFITGIGYRNPTGVITGNIAYAGGNPVKDVLVSATPTGSNTLYGSSLKVPSNSYISIPNLYRGLQDSVTLQAWIKPTASFAGDELKLFELFMDNGDVYPTKLRIVNDVLYVDAFHTNLSISHYIPSGEIDNKGDDRLIPISSLLSSFTHISFVIRDNKIPEVYINGRLINAAYVAKMNAILDLNSATASVNVAYSNNNYADKFTYVLGRPTWTSVKIGGGKEAYFDELRIWETALTPAQIQRDFRRYLKGNEAHFNTYIRANERSGDYAYDLAQTGLIFHGNNAKLSHSPVAPSWANSEDQITNIPSSTQLGVLGVTDEFGNYVISSVPYSGLGDTYTIVPTLGRHEFNPKQELSFLGSGSTVVNNVDFIDQSSFTFKGQVVYDSRGVFPSTLDAAIIGDIKDDEAYNAYVKGNLTYQKGEYWAVKNSGGTIQELHRYAKIPVPGAYVNIDNTPAIDANNVPIQTDINGQFTIEVPIGKHAISVVKSGHTFDLEGRYPARTRSVVNQDTTYINTYQDFFEDRDEPITFIDTTKVTVVGRVVGGLKQAGMPLGFGENGRKIHEYTDENQISQSEVYTSFNNIGRASIKLGHLPAGATSVTRDYQTTFFTNSETGEFRVKLLPLSYQLSKNDLTFLSGRSPNNALLLSQDRTLNYTTIKPLQYPTYTAKDTSITGEPYHEVLKFTHIATPIHNVISQTADSEIKVGSTTYTLQPLVPYSASIVPIYTQFGDYSIRIQGLENYYNYDQSVANPQVSSVPVEGGSIVATNNLALANSERFEVLASDPSITIYRFKGGNPNTNSSTSYKRTLQLNYSLNGVEKPIDNAYYQEGIVLGGVADGSQTFVTAGPELPDFVLRDPPGSNSSATIEKGSTFSFTKENSSSSNNANELNATISLGFKLSVGGGLLGPVMETQITNDISSGVSMAQTSTDGNSVTNTYSFNQSISTSDDPDWVGSDADLYIGSSANQFYGTYDQLTLATTYNAALAIPVKNGSVSAVLYPNVNKAMYFNEAPEKTMFVYSQRTILTDLIPKYESIITQIDNGTLTENAGGVLSRNAYNSSINLWRKIILNNELAKYQAFKSKDSLRLSLDAIIETLKDPVTSKLSATGKKLKDLLNSTFYENISLDAGVGGITKGTQIEQLTSNTLSYQVQLDESVALAFGAAFNETGFEMNTVNSSGSGNSSSSEDVNNESTTINYTLRDIDRGNLLSVDVINAFDGNGPLFITKGGETSCPFEGAELSHFYKPNHPNVTNFSTNIVPLSASESVALSVATMPLERPDITVLNRSVSGMYEGRNAEFVLQLSNASTVKKDAVFKLMVDQSSNPDNALINVEPNGTLINIPAGRTVTYTLTLKKVKQDQFRYDNIRVLLESTCDEQAVDTVLLSANFVPACTPVRILSPDMNWLLNKNNSVENLVSNQTKPVYIKIGDYNRDFSNFKQINVDYRLKGTSNWQGLRTYYKNQSEANAAMAGGEDDVEWLNGPEMTFGWDIVSKGLANGTYEIRAHSSCTNQTTFESEIIEGKVDLTSPVLFSTPTPKNGILNIGDDITLRFNEPVKKNGTVSNFEFLVQTNQLPVAHEVSLAFNGESNVATIKKPALTTGDFSIEFWLNNRSPMGTSTLLSQEGGIKIELINNDLQYTIGGQSLRTPIAKDSTFNFYALSYEAATKKLSIIENSTLKTWNVFVNPLNFTNPNPISLGGNSFKGNLHDLRFWKKAISREQAAINMNSAFSGNEPGLIGYWPLNEGNGTLANDLARYKHLTLENVNWDIFPKGTAYNFDGLSYLKLDSVSKVVITKEMDATLSLWMKTNQTTLGTLLSNGFEDTSDAIESNGYRNKWSLVLNSTGGLDLKAESKTYSFGSIPVNNDTWHHIALSLTRNGTLRMYIDGKETATYPSNELGGFNGSTIQLGAQAIKRIDGSTDYTRFFSGQLDELSFWKSARTAEQIKADRYHEVNVSSTGLLLYATFNKPATYLDQGPKYFYPFNAFSQTSTYAKLNSAQSYTDVAPGIKQYRLTESVFVDAVINTDEIILKPSITNWASVEGKVATITVSNVNDLADNSQASPITWTAYIAKNPIKWFIEGQSEVVNLMKRTNEPLTFDITVINQGGVDQTYSLDVPSWLTVLPRSGTLAPNTSQTFKATVDPNLAVGDYNTVLELISNSGYYNKIQLDLRVLAKEPVLKLDPSKYTQSMNVIGRIKLDSVFTDDIYDKIVAIVNGEVRGMANVQFDPSFNEYVVYLTVYSNVVIPESVVFYIWDASDGKLKEATINNQNVLAFTQDGIVGTYSTPVIFRNTAVTGQQIAFNQGWTWTSFNVNDLRFSNLNRLTQTLKLATSDLIQSNSPALFDAYELNTLDSTASGWTGGISASGGIKLDKMYKVKLANSQNLNIKGIPVDLATWNFNLTPNWNWLPYVVSKNVPVGEALANFTPVEGDLIKSQSEFAIYTNPIGWKGTLTYLKAGVGYMFKSAEAKSVNYPSYLNVDNAQNSKGVAFQDNQSIRKTVGGLSLPQVDFTRFENSMSLIAKLPPGFQTVSFLTKNGELRGNGLIQNINGEDVAFISIYGDTTELLTAFIGTGIEQQATSKEIQFVPNAILGSLSRPILIELAASRFSLSPNPFTAQLKLTYLGNKSERAKITIYDSMGLTVYDRIVELNEGFNQMEIQPVVPSGVYIVEFKVGTEIQYQKVIKR</sequence>
<dbReference type="InterPro" id="IPR026444">
    <property type="entry name" value="Secre_tail"/>
</dbReference>
<dbReference type="RefSeq" id="WP_130923486.1">
    <property type="nucleotide sequence ID" value="NZ_JAANOL010000001.1"/>
</dbReference>
<evidence type="ECO:0000256" key="1">
    <source>
        <dbReference type="ARBA" id="ARBA00001913"/>
    </source>
</evidence>
<dbReference type="PANTHER" id="PTHR19277:SF125">
    <property type="entry name" value="B6"/>
    <property type="match status" value="1"/>
</dbReference>